<reference evidence="2 3" key="2">
    <citation type="journal article" date="2012" name="Stand. Genomic Sci.">
        <title>Complete genome sequence of the sulfate-reducing firmicute Desulfotomaculum ruminis type strain (DL(T)).</title>
        <authorList>
            <person name="Spring S."/>
            <person name="Visser M."/>
            <person name="Lu M."/>
            <person name="Copeland A."/>
            <person name="Lapidus A."/>
            <person name="Lucas S."/>
            <person name="Cheng J.F."/>
            <person name="Han C."/>
            <person name="Tapia R."/>
            <person name="Goodwin L.A."/>
            <person name="Pitluck S."/>
            <person name="Ivanova N."/>
            <person name="Land M."/>
            <person name="Hauser L."/>
            <person name="Larimer F."/>
            <person name="Rohde M."/>
            <person name="Goker M."/>
            <person name="Detter J.C."/>
            <person name="Kyrpides N.C."/>
            <person name="Woyke T."/>
            <person name="Schaap P.J."/>
            <person name="Plugge C.M."/>
            <person name="Muyzer G."/>
            <person name="Kuever J."/>
            <person name="Pereira I.A."/>
            <person name="Parshina S.N."/>
            <person name="Bernier-Latmani R."/>
            <person name="Stams A.J."/>
            <person name="Klenk H.P."/>
        </authorList>
    </citation>
    <scope>NUCLEOTIDE SEQUENCE [LARGE SCALE GENOMIC DNA]</scope>
    <source>
        <strain evidence="3">ATCC 23193 / DSM 2154 / NCIB 8452 / DL</strain>
    </source>
</reference>
<keyword evidence="2" id="KW-0223">Dioxygenase</keyword>
<dbReference type="InterPro" id="IPR037523">
    <property type="entry name" value="VOC_core"/>
</dbReference>
<dbReference type="Pfam" id="PF00903">
    <property type="entry name" value="Glyoxalase"/>
    <property type="match status" value="1"/>
</dbReference>
<gene>
    <name evidence="2" type="ordered locus">Desru_0050</name>
</gene>
<name>F6DL44_DESRL</name>
<dbReference type="SUPFAM" id="SSF54593">
    <property type="entry name" value="Glyoxalase/Bleomycin resistance protein/Dihydroxybiphenyl dioxygenase"/>
    <property type="match status" value="1"/>
</dbReference>
<dbReference type="AlphaFoldDB" id="F6DL44"/>
<dbReference type="PROSITE" id="PS51819">
    <property type="entry name" value="VOC"/>
    <property type="match status" value="1"/>
</dbReference>
<reference evidence="3" key="1">
    <citation type="submission" date="2011-05" db="EMBL/GenBank/DDBJ databases">
        <title>Complete sequence of Desulfotomaculum ruminis DSM 2154.</title>
        <authorList>
            <person name="Lucas S."/>
            <person name="Copeland A."/>
            <person name="Lapidus A."/>
            <person name="Cheng J.-F."/>
            <person name="Goodwin L."/>
            <person name="Pitluck S."/>
            <person name="Lu M."/>
            <person name="Detter J.C."/>
            <person name="Han C."/>
            <person name="Tapia R."/>
            <person name="Land M."/>
            <person name="Hauser L."/>
            <person name="Kyrpides N."/>
            <person name="Ivanova N."/>
            <person name="Mikhailova N."/>
            <person name="Pagani I."/>
            <person name="Stams A.J.M."/>
            <person name="Plugge C.M."/>
            <person name="Muyzer G."/>
            <person name="Kuever J."/>
            <person name="Parshina S.N."/>
            <person name="Ivanova A.E."/>
            <person name="Nazina T.N."/>
            <person name="Brambilla E."/>
            <person name="Spring S."/>
            <person name="Klenk H.-P."/>
            <person name="Woyke T."/>
        </authorList>
    </citation>
    <scope>NUCLEOTIDE SEQUENCE [LARGE SCALE GENOMIC DNA]</scope>
    <source>
        <strain evidence="3">ATCC 23193 / DSM 2154 / NCIB 8452 / DL</strain>
    </source>
</reference>
<dbReference type="HOGENOM" id="CLU_046006_18_0_9"/>
<proteinExistence type="predicted"/>
<dbReference type="PANTHER" id="PTHR36503:SF1">
    <property type="entry name" value="BLR2520 PROTEIN"/>
    <property type="match status" value="1"/>
</dbReference>
<keyword evidence="2" id="KW-0560">Oxidoreductase</keyword>
<organism evidence="2 3">
    <name type="scientific">Desulforamulus ruminis (strain ATCC 23193 / DSM 2154 / NCIMB 8452 / DL)</name>
    <name type="common">Desulfotomaculum ruminis</name>
    <dbReference type="NCBI Taxonomy" id="696281"/>
    <lineage>
        <taxon>Bacteria</taxon>
        <taxon>Bacillati</taxon>
        <taxon>Bacillota</taxon>
        <taxon>Clostridia</taxon>
        <taxon>Eubacteriales</taxon>
        <taxon>Peptococcaceae</taxon>
        <taxon>Desulforamulus</taxon>
    </lineage>
</organism>
<feature type="domain" description="VOC" evidence="1">
    <location>
        <begin position="4"/>
        <end position="131"/>
    </location>
</feature>
<keyword evidence="3" id="KW-1185">Reference proteome</keyword>
<dbReference type="KEGG" id="dru:Desru_0050"/>
<dbReference type="PANTHER" id="PTHR36503">
    <property type="entry name" value="BLR2520 PROTEIN"/>
    <property type="match status" value="1"/>
</dbReference>
<dbReference type="InterPro" id="IPR029068">
    <property type="entry name" value="Glyas_Bleomycin-R_OHBP_Dase"/>
</dbReference>
<dbReference type="eggNOG" id="COG0346">
    <property type="taxonomic scope" value="Bacteria"/>
</dbReference>
<sequence>MMNRINLITLGVRDIEKSRAFYRDGLGFATPNNEEKPQIVFFDNGGTKLALYPLEGLAKDINETNPPGIGRDFAGITLAYNAKTKDEVDKIFSKIKSIGGTIVKQPQPVFWGGYSGYFKDLDGYYWEVAYADLWQFDENDMLIIGK</sequence>
<evidence type="ECO:0000313" key="3">
    <source>
        <dbReference type="Proteomes" id="UP000009234"/>
    </source>
</evidence>
<dbReference type="Proteomes" id="UP000009234">
    <property type="component" value="Chromosome"/>
</dbReference>
<dbReference type="InterPro" id="IPR004360">
    <property type="entry name" value="Glyas_Fos-R_dOase_dom"/>
</dbReference>
<dbReference type="CDD" id="cd07251">
    <property type="entry name" value="VOC_like"/>
    <property type="match status" value="1"/>
</dbReference>
<dbReference type="EMBL" id="CP002780">
    <property type="protein sequence ID" value="AEG58353.1"/>
    <property type="molecule type" value="Genomic_DNA"/>
</dbReference>
<dbReference type="Gene3D" id="3.10.180.10">
    <property type="entry name" value="2,3-Dihydroxybiphenyl 1,2-Dioxygenase, domain 1"/>
    <property type="match status" value="1"/>
</dbReference>
<dbReference type="STRING" id="696281.Desru_0050"/>
<evidence type="ECO:0000313" key="2">
    <source>
        <dbReference type="EMBL" id="AEG58353.1"/>
    </source>
</evidence>
<accession>F6DL44</accession>
<evidence type="ECO:0000259" key="1">
    <source>
        <dbReference type="PROSITE" id="PS51819"/>
    </source>
</evidence>
<protein>
    <submittedName>
        <fullName evidence="2">Glyoxalase/bleomycin resistance protein/dioxygenase</fullName>
    </submittedName>
</protein>
<dbReference type="GO" id="GO:0051213">
    <property type="term" value="F:dioxygenase activity"/>
    <property type="evidence" value="ECO:0007669"/>
    <property type="project" value="UniProtKB-KW"/>
</dbReference>